<organism evidence="1 2">
    <name type="scientific">Candidatus Intestinimonas merdavium</name>
    <dbReference type="NCBI Taxonomy" id="2838622"/>
    <lineage>
        <taxon>Bacteria</taxon>
        <taxon>Bacillati</taxon>
        <taxon>Bacillota</taxon>
        <taxon>Clostridia</taxon>
        <taxon>Eubacteriales</taxon>
        <taxon>Intestinimonas</taxon>
    </lineage>
</organism>
<gene>
    <name evidence="1" type="ORF">H9826_07770</name>
</gene>
<proteinExistence type="predicted"/>
<reference evidence="1" key="2">
    <citation type="submission" date="2021-04" db="EMBL/GenBank/DDBJ databases">
        <authorList>
            <person name="Gilroy R."/>
        </authorList>
    </citation>
    <scope>NUCLEOTIDE SEQUENCE</scope>
    <source>
        <strain evidence="1">CHK33-7979</strain>
    </source>
</reference>
<protein>
    <submittedName>
        <fullName evidence="1">Uncharacterized protein</fullName>
    </submittedName>
</protein>
<evidence type="ECO:0000313" key="1">
    <source>
        <dbReference type="EMBL" id="HIY73855.1"/>
    </source>
</evidence>
<comment type="caution">
    <text evidence="1">The sequence shown here is derived from an EMBL/GenBank/DDBJ whole genome shotgun (WGS) entry which is preliminary data.</text>
</comment>
<dbReference type="EMBL" id="DXCX01000081">
    <property type="protein sequence ID" value="HIY73855.1"/>
    <property type="molecule type" value="Genomic_DNA"/>
</dbReference>
<dbReference type="Proteomes" id="UP000886824">
    <property type="component" value="Unassembled WGS sequence"/>
</dbReference>
<reference evidence="1" key="1">
    <citation type="journal article" date="2021" name="PeerJ">
        <title>Extensive microbial diversity within the chicken gut microbiome revealed by metagenomics and culture.</title>
        <authorList>
            <person name="Gilroy R."/>
            <person name="Ravi A."/>
            <person name="Getino M."/>
            <person name="Pursley I."/>
            <person name="Horton D.L."/>
            <person name="Alikhan N.F."/>
            <person name="Baker D."/>
            <person name="Gharbi K."/>
            <person name="Hall N."/>
            <person name="Watson M."/>
            <person name="Adriaenssens E.M."/>
            <person name="Foster-Nyarko E."/>
            <person name="Jarju S."/>
            <person name="Secka A."/>
            <person name="Antonio M."/>
            <person name="Oren A."/>
            <person name="Chaudhuri R.R."/>
            <person name="La Ragione R."/>
            <person name="Hildebrand F."/>
            <person name="Pallen M.J."/>
        </authorList>
    </citation>
    <scope>NUCLEOTIDE SEQUENCE</scope>
    <source>
        <strain evidence="1">CHK33-7979</strain>
    </source>
</reference>
<name>A0A9D1Z5Y0_9FIRM</name>
<sequence>MTEYGALLRRLLDFTGSKLYAVADEVGYDVSYISKWCNKDLLPAPKTAHGVDVALGRYFGAAIRRDAAESAFDAVFPKGEAGETLEARITGLLADAYDASVHRRAVSSTAPAAEAELLVRHHEILSRLRGLPAPGKGETVVCTIDLLTLLKSRDFPALEHIFQGSGVHIHVALDLTPFQQGARDDMGILYRFLSRNHESYITLYDGAGLEREGLLGVGEHTGMLVSMDGRGELDALVMSQGPAGGRLRETAMARLSERPILLSPAQPEDMRRGGYRTDFYSRDQFQFFSPYGFEFLLPSSLCEPILQSGGPSAGPVWDLRQLFITWEEVFQNSHIDFYLLKSSLLRYLDSGELLFADIPYRMSRTQRLEHLENIKELVLANHDIHFLILDDDTLPPGPSPSLAVYLSPKKLFLKNPGAYLSGVGPMFYTVQSDPLIQAARRYLERLQSLDACQRFDYRDVPELERRYGGMIYRMLTMHQSGGADTQSSSPGHETR</sequence>
<dbReference type="AlphaFoldDB" id="A0A9D1Z5Y0"/>
<evidence type="ECO:0000313" key="2">
    <source>
        <dbReference type="Proteomes" id="UP000886824"/>
    </source>
</evidence>
<accession>A0A9D1Z5Y0</accession>